<gene>
    <name evidence="4" type="ORF">US31_C0007G0016</name>
</gene>
<comment type="similarity">
    <text evidence="1">Belongs to the universal ribosomal protein uL18 family.</text>
</comment>
<evidence type="ECO:0000256" key="1">
    <source>
        <dbReference type="ARBA" id="ARBA00007116"/>
    </source>
</evidence>
<proteinExistence type="inferred from homology"/>
<dbReference type="SUPFAM" id="SSF53137">
    <property type="entry name" value="Translational machinery components"/>
    <property type="match status" value="1"/>
</dbReference>
<comment type="caution">
    <text evidence="4">The sequence shown here is derived from an EMBL/GenBank/DDBJ whole genome shotgun (WGS) entry which is preliminary data.</text>
</comment>
<reference evidence="4 5" key="1">
    <citation type="journal article" date="2015" name="Nature">
        <title>rRNA introns, odd ribosomes, and small enigmatic genomes across a large radiation of phyla.</title>
        <authorList>
            <person name="Brown C.T."/>
            <person name="Hug L.A."/>
            <person name="Thomas B.C."/>
            <person name="Sharon I."/>
            <person name="Castelle C.J."/>
            <person name="Singh A."/>
            <person name="Wilkins M.J."/>
            <person name="Williams K.H."/>
            <person name="Banfield J.F."/>
        </authorList>
    </citation>
    <scope>NUCLEOTIDE SEQUENCE [LARGE SCALE GENOMIC DNA]</scope>
</reference>
<dbReference type="Proteomes" id="UP000034508">
    <property type="component" value="Unassembled WGS sequence"/>
</dbReference>
<protein>
    <submittedName>
        <fullName evidence="4">50S ribosomal protein L18</fullName>
    </submittedName>
</protein>
<sequence length="100" mass="11557">MKNELIKRRIRAKISGTATVPRVVIFRSNKYLYLQAINDEKGETLAAGSELKDKENMVKIFVKILSEKKIKKIVFDRAGYQYHGNVKKIAEDLRKNGLEF</sequence>
<dbReference type="GO" id="GO:0005840">
    <property type="term" value="C:ribosome"/>
    <property type="evidence" value="ECO:0007669"/>
    <property type="project" value="UniProtKB-KW"/>
</dbReference>
<organism evidence="4 5">
    <name type="scientific">Berkelbacteria bacterium GW2011_GWA1_36_9</name>
    <dbReference type="NCBI Taxonomy" id="1618331"/>
    <lineage>
        <taxon>Bacteria</taxon>
        <taxon>Candidatus Berkelbacteria</taxon>
    </lineage>
</organism>
<keyword evidence="2 4" id="KW-0689">Ribosomal protein</keyword>
<keyword evidence="3" id="KW-0687">Ribonucleoprotein</keyword>
<dbReference type="Gene3D" id="3.30.420.100">
    <property type="match status" value="1"/>
</dbReference>
<dbReference type="InterPro" id="IPR005484">
    <property type="entry name" value="Ribosomal_uL18_bac/plant/anim"/>
</dbReference>
<accession>A0A0G0FWK3</accession>
<evidence type="ECO:0000313" key="5">
    <source>
        <dbReference type="Proteomes" id="UP000034508"/>
    </source>
</evidence>
<dbReference type="AlphaFoldDB" id="A0A0G0FWK3"/>
<evidence type="ECO:0000313" key="4">
    <source>
        <dbReference type="EMBL" id="KKQ18210.1"/>
    </source>
</evidence>
<dbReference type="GO" id="GO:0006412">
    <property type="term" value="P:translation"/>
    <property type="evidence" value="ECO:0007669"/>
    <property type="project" value="InterPro"/>
</dbReference>
<dbReference type="EMBL" id="LBSM01000007">
    <property type="protein sequence ID" value="KKQ18210.1"/>
    <property type="molecule type" value="Genomic_DNA"/>
</dbReference>
<dbReference type="Pfam" id="PF00861">
    <property type="entry name" value="Ribosomal_L18p"/>
    <property type="match status" value="1"/>
</dbReference>
<dbReference type="GO" id="GO:0003735">
    <property type="term" value="F:structural constituent of ribosome"/>
    <property type="evidence" value="ECO:0007669"/>
    <property type="project" value="InterPro"/>
</dbReference>
<name>A0A0G0FWK3_9BACT</name>
<evidence type="ECO:0000256" key="2">
    <source>
        <dbReference type="ARBA" id="ARBA00022980"/>
    </source>
</evidence>
<dbReference type="InterPro" id="IPR057268">
    <property type="entry name" value="Ribosomal_L18"/>
</dbReference>
<dbReference type="PATRIC" id="fig|1618331.3.peg.492"/>
<dbReference type="GO" id="GO:1990904">
    <property type="term" value="C:ribonucleoprotein complex"/>
    <property type="evidence" value="ECO:0007669"/>
    <property type="project" value="UniProtKB-KW"/>
</dbReference>
<evidence type="ECO:0000256" key="3">
    <source>
        <dbReference type="ARBA" id="ARBA00023274"/>
    </source>
</evidence>
<dbReference type="CDD" id="cd00432">
    <property type="entry name" value="Ribosomal_L18_L5e"/>
    <property type="match status" value="1"/>
</dbReference>